<name>A0ABS6G0U6_9FIRM</name>
<evidence type="ECO:0000313" key="2">
    <source>
        <dbReference type="EMBL" id="MBU5676122.1"/>
    </source>
</evidence>
<gene>
    <name evidence="2" type="ORF">KQI88_06805</name>
</gene>
<comment type="caution">
    <text evidence="2">The sequence shown here is derived from an EMBL/GenBank/DDBJ whole genome shotgun (WGS) entry which is preliminary data.</text>
</comment>
<dbReference type="PANTHER" id="PTHR32022:SF10">
    <property type="entry name" value="D-GLUTAMATE CYCLASE, MITOCHONDRIAL"/>
    <property type="match status" value="1"/>
</dbReference>
<organism evidence="2 3">
    <name type="scientific">Alkaliphilus flagellatus</name>
    <dbReference type="NCBI Taxonomy" id="2841507"/>
    <lineage>
        <taxon>Bacteria</taxon>
        <taxon>Bacillati</taxon>
        <taxon>Bacillota</taxon>
        <taxon>Clostridia</taxon>
        <taxon>Peptostreptococcales</taxon>
        <taxon>Natronincolaceae</taxon>
        <taxon>Alkaliphilus</taxon>
    </lineage>
</organism>
<dbReference type="RefSeq" id="WP_216415599.1">
    <property type="nucleotide sequence ID" value="NZ_JAHLQK010000002.1"/>
</dbReference>
<proteinExistence type="predicted"/>
<dbReference type="EMBL" id="JAHLQK010000002">
    <property type="protein sequence ID" value="MBU5676122.1"/>
    <property type="molecule type" value="Genomic_DNA"/>
</dbReference>
<keyword evidence="3" id="KW-1185">Reference proteome</keyword>
<reference evidence="2 3" key="1">
    <citation type="submission" date="2021-06" db="EMBL/GenBank/DDBJ databases">
        <authorList>
            <person name="Sun Q."/>
            <person name="Li D."/>
        </authorList>
    </citation>
    <scope>NUCLEOTIDE SEQUENCE [LARGE SCALE GENOMIC DNA]</scope>
    <source>
        <strain evidence="2 3">MSJ-5</strain>
    </source>
</reference>
<feature type="domain" description="D-glutamate cyclase-like C-terminal" evidence="1">
    <location>
        <begin position="7"/>
        <end position="276"/>
    </location>
</feature>
<dbReference type="Proteomes" id="UP000779508">
    <property type="component" value="Unassembled WGS sequence"/>
</dbReference>
<dbReference type="InterPro" id="IPR025504">
    <property type="entry name" value="GLUCM_C"/>
</dbReference>
<evidence type="ECO:0000313" key="3">
    <source>
        <dbReference type="Proteomes" id="UP000779508"/>
    </source>
</evidence>
<protein>
    <submittedName>
        <fullName evidence="2">DUF4392 domain-containing protein</fullName>
    </submittedName>
</protein>
<evidence type="ECO:0000259" key="1">
    <source>
        <dbReference type="Pfam" id="PF14336"/>
    </source>
</evidence>
<accession>A0ABS6G0U6</accession>
<dbReference type="Pfam" id="PF14336">
    <property type="entry name" value="GLUCM-like_C"/>
    <property type="match status" value="1"/>
</dbReference>
<sequence length="294" mass="31534">MNYFKRLEEIISENLNSRGMDKAYLAGEIENAAKELIKSDTIIIVTGFVIKDTLTGETDGPLGAISVASALEKLGKSVVIITDIYSKSMLEAALKLVGLKAPLEIFIKGEEDILSQSILSTYKPDCLLAVERPGEASNGNIYSMRGECLSDIIPSMDCLFREAGRLGLTTIGIGDGGNEIGMGKIKQYVIENIPNGDIIAASFVTDYLIVAGVSNWGGHALASALSMFSQEDLLYNVETEIQALEAIVNAGAVDGLTKERTLTVDGISLENNIRIFEMIKSTIEESLALDKGAS</sequence>
<dbReference type="PANTHER" id="PTHR32022">
    <property type="entry name" value="D-GLUTAMATE CYCLASE, MITOCHONDRIAL"/>
    <property type="match status" value="1"/>
</dbReference>